<keyword evidence="1" id="KW-0732">Signal</keyword>
<feature type="chain" id="PRO_5045071299" evidence="1">
    <location>
        <begin position="28"/>
        <end position="290"/>
    </location>
</feature>
<feature type="signal peptide" evidence="1">
    <location>
        <begin position="1"/>
        <end position="27"/>
    </location>
</feature>
<reference evidence="2 3" key="1">
    <citation type="submission" date="2022-06" db="EMBL/GenBank/DDBJ databases">
        <title>Paraconexibacter antarcticus.</title>
        <authorList>
            <person name="Kim C.S."/>
        </authorList>
    </citation>
    <scope>NUCLEOTIDE SEQUENCE [LARGE SCALE GENOMIC DNA]</scope>
    <source>
        <strain evidence="2 3">02-257</strain>
    </source>
</reference>
<evidence type="ECO:0000313" key="2">
    <source>
        <dbReference type="EMBL" id="UTI63200.1"/>
    </source>
</evidence>
<dbReference type="RefSeq" id="WP_254569931.1">
    <property type="nucleotide sequence ID" value="NZ_CP098502.1"/>
</dbReference>
<evidence type="ECO:0000313" key="3">
    <source>
        <dbReference type="Proteomes" id="UP001056035"/>
    </source>
</evidence>
<sequence>MARFSPTSIVPFLAVLIALIAAAPAAAEGPASVRLTVQGATGTLIGTRTVTTRDVTIQRDGAACSGTSAAGALDVATGGRWDARYDPTAGLRVSSVLGELHPGTASDDLSWVLMVNSVVWPYGPCELPLATGNTVLYYPSTVPAEQIAATCRTTGADGYCGSPDRTGPVATITSVKEKQTFRKGHGPRVLAGTVAPDPHGLADVRLRITRSRGRTCHFYSGIEETFLRAKKCGANGPQFFSIGKAAKWSYPLIRRLTRGRYTLDVQVVDTLGNVAGPSDRGRDRIVFTVR</sequence>
<protein>
    <submittedName>
        <fullName evidence="2">Uncharacterized protein</fullName>
    </submittedName>
</protein>
<gene>
    <name evidence="2" type="ORF">NBH00_17760</name>
</gene>
<dbReference type="Proteomes" id="UP001056035">
    <property type="component" value="Chromosome"/>
</dbReference>
<keyword evidence="3" id="KW-1185">Reference proteome</keyword>
<dbReference type="EMBL" id="CP098502">
    <property type="protein sequence ID" value="UTI63200.1"/>
    <property type="molecule type" value="Genomic_DNA"/>
</dbReference>
<name>A0ABY5DMK4_9ACTN</name>
<proteinExistence type="predicted"/>
<evidence type="ECO:0000256" key="1">
    <source>
        <dbReference type="SAM" id="SignalP"/>
    </source>
</evidence>
<accession>A0ABY5DMK4</accession>
<organism evidence="2 3">
    <name type="scientific">Paraconexibacter antarcticus</name>
    <dbReference type="NCBI Taxonomy" id="2949664"/>
    <lineage>
        <taxon>Bacteria</taxon>
        <taxon>Bacillati</taxon>
        <taxon>Actinomycetota</taxon>
        <taxon>Thermoleophilia</taxon>
        <taxon>Solirubrobacterales</taxon>
        <taxon>Paraconexibacteraceae</taxon>
        <taxon>Paraconexibacter</taxon>
    </lineage>
</organism>